<dbReference type="EMBL" id="AP015044">
    <property type="protein sequence ID" value="BAU02863.1"/>
    <property type="molecule type" value="Genomic_DNA"/>
</dbReference>
<dbReference type="Proteomes" id="UP000291084">
    <property type="component" value="Chromosome 11"/>
</dbReference>
<protein>
    <submittedName>
        <fullName evidence="1">Uncharacterized protein</fullName>
    </submittedName>
</protein>
<evidence type="ECO:0000313" key="1">
    <source>
        <dbReference type="EMBL" id="BAU02863.1"/>
    </source>
</evidence>
<dbReference type="AlphaFoldDB" id="A0A0S3TCG5"/>
<organism evidence="1 2">
    <name type="scientific">Vigna angularis var. angularis</name>
    <dbReference type="NCBI Taxonomy" id="157739"/>
    <lineage>
        <taxon>Eukaryota</taxon>
        <taxon>Viridiplantae</taxon>
        <taxon>Streptophyta</taxon>
        <taxon>Embryophyta</taxon>
        <taxon>Tracheophyta</taxon>
        <taxon>Spermatophyta</taxon>
        <taxon>Magnoliopsida</taxon>
        <taxon>eudicotyledons</taxon>
        <taxon>Gunneridae</taxon>
        <taxon>Pentapetalae</taxon>
        <taxon>rosids</taxon>
        <taxon>fabids</taxon>
        <taxon>Fabales</taxon>
        <taxon>Fabaceae</taxon>
        <taxon>Papilionoideae</taxon>
        <taxon>50 kb inversion clade</taxon>
        <taxon>NPAAA clade</taxon>
        <taxon>indigoferoid/millettioid clade</taxon>
        <taxon>Phaseoleae</taxon>
        <taxon>Vigna</taxon>
    </lineage>
</organism>
<gene>
    <name evidence="1" type="primary">Vigan.11G245800</name>
    <name evidence="1" type="ORF">VIGAN_11245800</name>
</gene>
<accession>A0A0S3TCG5</accession>
<feature type="non-terminal residue" evidence="1">
    <location>
        <position position="119"/>
    </location>
</feature>
<sequence>MRNRRITRNVHHSRRRCLYGYEGFCVSWQGFHLGFLSSLFSRVARELGVVVFDSLSADCKMIWNSTVAILGLGYEIGFGNFFEGLELGNYWGFFFSPTNPNLESNFFPQSDFDFSAVGL</sequence>
<keyword evidence="2" id="KW-1185">Reference proteome</keyword>
<reference evidence="1 2" key="1">
    <citation type="journal article" date="2015" name="Sci. Rep.">
        <title>The power of single molecule real-time sequencing technology in the de novo assembly of a eukaryotic genome.</title>
        <authorList>
            <person name="Sakai H."/>
            <person name="Naito K."/>
            <person name="Ogiso-Tanaka E."/>
            <person name="Takahashi Y."/>
            <person name="Iseki K."/>
            <person name="Muto C."/>
            <person name="Satou K."/>
            <person name="Teruya K."/>
            <person name="Shiroma A."/>
            <person name="Shimoji M."/>
            <person name="Hirano T."/>
            <person name="Itoh T."/>
            <person name="Kaga A."/>
            <person name="Tomooka N."/>
        </authorList>
    </citation>
    <scope>NUCLEOTIDE SEQUENCE [LARGE SCALE GENOMIC DNA]</scope>
    <source>
        <strain evidence="2">cv. Shumari</strain>
    </source>
</reference>
<evidence type="ECO:0000313" key="2">
    <source>
        <dbReference type="Proteomes" id="UP000291084"/>
    </source>
</evidence>
<name>A0A0S3TCG5_PHAAN</name>
<proteinExistence type="predicted"/>